<evidence type="ECO:0000256" key="7">
    <source>
        <dbReference type="ARBA" id="ARBA00023212"/>
    </source>
</evidence>
<dbReference type="eggNOG" id="KOG0738">
    <property type="taxonomic scope" value="Eukaryota"/>
</dbReference>
<dbReference type="GO" id="GO:0000922">
    <property type="term" value="C:spindle pole"/>
    <property type="evidence" value="ECO:0007669"/>
    <property type="project" value="UniProtKB-SubCell"/>
</dbReference>
<evidence type="ECO:0000256" key="3">
    <source>
        <dbReference type="ARBA" id="ARBA00022701"/>
    </source>
</evidence>
<dbReference type="SUPFAM" id="SSF52540">
    <property type="entry name" value="P-loop containing nucleoside triphosphate hydrolases"/>
    <property type="match status" value="1"/>
</dbReference>
<accession>A0A158NX17</accession>
<organism evidence="11 12">
    <name type="scientific">Atta cephalotes</name>
    <name type="common">Leafcutter ant</name>
    <dbReference type="NCBI Taxonomy" id="12957"/>
    <lineage>
        <taxon>Eukaryota</taxon>
        <taxon>Metazoa</taxon>
        <taxon>Ecdysozoa</taxon>
        <taxon>Arthropoda</taxon>
        <taxon>Hexapoda</taxon>
        <taxon>Insecta</taxon>
        <taxon>Pterygota</taxon>
        <taxon>Neoptera</taxon>
        <taxon>Endopterygota</taxon>
        <taxon>Hymenoptera</taxon>
        <taxon>Apocrita</taxon>
        <taxon>Aculeata</taxon>
        <taxon>Formicoidea</taxon>
        <taxon>Formicidae</taxon>
        <taxon>Myrmicinae</taxon>
        <taxon>Atta</taxon>
    </lineage>
</organism>
<dbReference type="PROSITE" id="PS00674">
    <property type="entry name" value="AAA"/>
    <property type="match status" value="1"/>
</dbReference>
<dbReference type="PANTHER" id="PTHR23074">
    <property type="entry name" value="AAA DOMAIN-CONTAINING"/>
    <property type="match status" value="1"/>
</dbReference>
<name>A0A158NX17_ATTCE</name>
<keyword evidence="8" id="KW-0413">Isomerase</keyword>
<dbReference type="SMART" id="SM00382">
    <property type="entry name" value="AAA"/>
    <property type="match status" value="1"/>
</dbReference>
<evidence type="ECO:0000256" key="1">
    <source>
        <dbReference type="ARBA" id="ARBA00004647"/>
    </source>
</evidence>
<dbReference type="EnsemblMetazoa" id="XM_012206685.1">
    <property type="protein sequence ID" value="XP_012062075.1"/>
    <property type="gene ID" value="LOC105625351"/>
</dbReference>
<evidence type="ECO:0000313" key="12">
    <source>
        <dbReference type="Proteomes" id="UP000005205"/>
    </source>
</evidence>
<dbReference type="Gene3D" id="1.10.8.60">
    <property type="match status" value="1"/>
</dbReference>
<feature type="domain" description="AAA+ ATPase" evidence="10">
    <location>
        <begin position="144"/>
        <end position="282"/>
    </location>
</feature>
<dbReference type="AlphaFoldDB" id="A0A158NX17"/>
<evidence type="ECO:0000256" key="9">
    <source>
        <dbReference type="RuleBase" id="RU003651"/>
    </source>
</evidence>
<dbReference type="Pfam" id="PF00004">
    <property type="entry name" value="AAA"/>
    <property type="match status" value="1"/>
</dbReference>
<dbReference type="InterPro" id="IPR027417">
    <property type="entry name" value="P-loop_NTPase"/>
</dbReference>
<dbReference type="InParanoid" id="A0A158NX17"/>
<comment type="subcellular location">
    <subcellularLocation>
        <location evidence="1">Cytoplasm</location>
        <location evidence="1">Cytoskeleton</location>
        <location evidence="1">Spindle pole</location>
    </subcellularLocation>
</comment>
<proteinExistence type="inferred from homology"/>
<dbReference type="InterPro" id="IPR050304">
    <property type="entry name" value="MT-severing_AAA_ATPase"/>
</dbReference>
<evidence type="ECO:0000259" key="10">
    <source>
        <dbReference type="SMART" id="SM00382"/>
    </source>
</evidence>
<reference evidence="11" key="2">
    <citation type="submission" date="2016-04" db="UniProtKB">
        <authorList>
            <consortium name="EnsemblMetazoa"/>
        </authorList>
    </citation>
    <scope>IDENTIFICATION</scope>
</reference>
<dbReference type="STRING" id="12957.A0A158NX17"/>
<dbReference type="GO" id="GO:0005874">
    <property type="term" value="C:microtubule"/>
    <property type="evidence" value="ECO:0007669"/>
    <property type="project" value="UniProtKB-KW"/>
</dbReference>
<evidence type="ECO:0000256" key="2">
    <source>
        <dbReference type="ARBA" id="ARBA00022490"/>
    </source>
</evidence>
<evidence type="ECO:0000256" key="5">
    <source>
        <dbReference type="ARBA" id="ARBA00022840"/>
    </source>
</evidence>
<dbReference type="Pfam" id="PF17862">
    <property type="entry name" value="AAA_lid_3"/>
    <property type="match status" value="1"/>
</dbReference>
<gene>
    <name evidence="11" type="primary">105625351</name>
</gene>
<dbReference type="FunFam" id="3.40.50.300:FF:001025">
    <property type="entry name" value="ATPase family, AAA domain-containing 2B"/>
    <property type="match status" value="1"/>
</dbReference>
<keyword evidence="7" id="KW-0206">Cytoskeleton</keyword>
<sequence length="389" mass="44579">NKRAERISKIYSKQEDRVTEECNNIGKNKVAQKHTTFTWNELNLGMTVTPIFPAESGDRVAIQVPMFDETFINNERLLKPIGNLYPFSSELKEIADVMSREIVQQNLNVHWDDVKGLKDCKMLLKEAILYPMKYPSLFNKRFGFCKGVLLYGPPGTGKTMLAKAVATECQSTFFNITSSSVISKWRGDSEKYIRVLTDLAKHYAPTIIFIDEIDWTTTKNIDHSSNSEPARRFRAELLARLDGLLSMEYTNVVLLAATNVPWNIDIALLRRLEKRIFVDLPDETSRLEILQSYVREDLYNSPEILKLAKETEGYSCADLKLLCKEAWISQLRPIWASLEAKTISMNNIQNDSLISAINHIALAKTKVKPITKHMNAQYTEWHEEFGFSK</sequence>
<keyword evidence="4 9" id="KW-0547">Nucleotide-binding</keyword>
<dbReference type="EMBL" id="ADTU01029060">
    <property type="status" value="NOT_ANNOTATED_CDS"/>
    <property type="molecule type" value="Genomic_DNA"/>
</dbReference>
<dbReference type="Proteomes" id="UP000005205">
    <property type="component" value="Unassembled WGS sequence"/>
</dbReference>
<keyword evidence="2" id="KW-0963">Cytoplasm</keyword>
<dbReference type="InterPro" id="IPR003959">
    <property type="entry name" value="ATPase_AAA_core"/>
</dbReference>
<dbReference type="InterPro" id="IPR003960">
    <property type="entry name" value="ATPase_AAA_CS"/>
</dbReference>
<keyword evidence="3" id="KW-0493">Microtubule</keyword>
<keyword evidence="6" id="KW-0175">Coiled coil</keyword>
<evidence type="ECO:0000256" key="8">
    <source>
        <dbReference type="ARBA" id="ARBA00023235"/>
    </source>
</evidence>
<dbReference type="InterPro" id="IPR003593">
    <property type="entry name" value="AAA+_ATPase"/>
</dbReference>
<dbReference type="GO" id="GO:0016853">
    <property type="term" value="F:isomerase activity"/>
    <property type="evidence" value="ECO:0007669"/>
    <property type="project" value="UniProtKB-KW"/>
</dbReference>
<reference evidence="12" key="1">
    <citation type="journal article" date="2011" name="PLoS Genet.">
        <title>The genome sequence of the leaf-cutter ant Atta cephalotes reveals insights into its obligate symbiotic lifestyle.</title>
        <authorList>
            <person name="Suen G."/>
            <person name="Teiling C."/>
            <person name="Li L."/>
            <person name="Holt C."/>
            <person name="Abouheif E."/>
            <person name="Bornberg-Bauer E."/>
            <person name="Bouffard P."/>
            <person name="Caldera E.J."/>
            <person name="Cash E."/>
            <person name="Cavanaugh A."/>
            <person name="Denas O."/>
            <person name="Elhaik E."/>
            <person name="Fave M.J."/>
            <person name="Gadau J."/>
            <person name="Gibson J.D."/>
            <person name="Graur D."/>
            <person name="Grubbs K.J."/>
            <person name="Hagen D.E."/>
            <person name="Harkins T.T."/>
            <person name="Helmkampf M."/>
            <person name="Hu H."/>
            <person name="Johnson B.R."/>
            <person name="Kim J."/>
            <person name="Marsh S.E."/>
            <person name="Moeller J.A."/>
            <person name="Munoz-Torres M.C."/>
            <person name="Murphy M.C."/>
            <person name="Naughton M.C."/>
            <person name="Nigam S."/>
            <person name="Overson R."/>
            <person name="Rajakumar R."/>
            <person name="Reese J.T."/>
            <person name="Scott J.J."/>
            <person name="Smith C.R."/>
            <person name="Tao S."/>
            <person name="Tsutsui N.D."/>
            <person name="Viljakainen L."/>
            <person name="Wissler L."/>
            <person name="Yandell M.D."/>
            <person name="Zimmer F."/>
            <person name="Taylor J."/>
            <person name="Slater S.C."/>
            <person name="Clifton S.W."/>
            <person name="Warren W.C."/>
            <person name="Elsik C.G."/>
            <person name="Smith C.D."/>
            <person name="Weinstock G.M."/>
            <person name="Gerardo N.M."/>
            <person name="Currie C.R."/>
        </authorList>
    </citation>
    <scope>NUCLEOTIDE SEQUENCE [LARGE SCALE GENOMIC DNA]</scope>
</reference>
<dbReference type="InterPro" id="IPR041569">
    <property type="entry name" value="AAA_lid_3"/>
</dbReference>
<dbReference type="GO" id="GO:0016887">
    <property type="term" value="F:ATP hydrolysis activity"/>
    <property type="evidence" value="ECO:0007669"/>
    <property type="project" value="InterPro"/>
</dbReference>
<dbReference type="PANTHER" id="PTHR23074:SF78">
    <property type="entry name" value="KATANIN P60 ATPASE-CONTAINING SUBUNIT A-LIKE 2"/>
    <property type="match status" value="1"/>
</dbReference>
<evidence type="ECO:0000256" key="6">
    <source>
        <dbReference type="ARBA" id="ARBA00023054"/>
    </source>
</evidence>
<dbReference type="KEGG" id="acep:105625351"/>
<dbReference type="Gene3D" id="3.40.50.300">
    <property type="entry name" value="P-loop containing nucleotide triphosphate hydrolases"/>
    <property type="match status" value="1"/>
</dbReference>
<comment type="similarity">
    <text evidence="9">Belongs to the AAA ATPase family.</text>
</comment>
<dbReference type="GO" id="GO:0005524">
    <property type="term" value="F:ATP binding"/>
    <property type="evidence" value="ECO:0007669"/>
    <property type="project" value="UniProtKB-KW"/>
</dbReference>
<dbReference type="OrthoDB" id="191529at2759"/>
<keyword evidence="12" id="KW-1185">Reference proteome</keyword>
<protein>
    <recommendedName>
        <fullName evidence="10">AAA+ ATPase domain-containing protein</fullName>
    </recommendedName>
</protein>
<evidence type="ECO:0000256" key="4">
    <source>
        <dbReference type="ARBA" id="ARBA00022741"/>
    </source>
</evidence>
<evidence type="ECO:0000313" key="11">
    <source>
        <dbReference type="EnsemblMetazoa" id="XP_012062075.1"/>
    </source>
</evidence>
<keyword evidence="5 9" id="KW-0067">ATP-binding</keyword>